<dbReference type="PROSITE" id="PS01124">
    <property type="entry name" value="HTH_ARAC_FAMILY_2"/>
    <property type="match status" value="1"/>
</dbReference>
<evidence type="ECO:0000259" key="4">
    <source>
        <dbReference type="PROSITE" id="PS01124"/>
    </source>
</evidence>
<protein>
    <submittedName>
        <fullName evidence="6">AraC family transcriptional regulator</fullName>
    </submittedName>
    <submittedName>
        <fullName evidence="5">AraC-like DNA-binding protein</fullName>
    </submittedName>
</protein>
<dbReference type="Proteomes" id="UP000590811">
    <property type="component" value="Unassembled WGS sequence"/>
</dbReference>
<gene>
    <name evidence="6" type="ORF">DFJ68_1078</name>
    <name evidence="5" type="ORF">FHW14_000227</name>
</gene>
<proteinExistence type="predicted"/>
<evidence type="ECO:0000256" key="3">
    <source>
        <dbReference type="ARBA" id="ARBA00023163"/>
    </source>
</evidence>
<keyword evidence="2 5" id="KW-0238">DNA-binding</keyword>
<reference evidence="6 7" key="1">
    <citation type="submission" date="2018-10" db="EMBL/GenBank/DDBJ databases">
        <title>Sequencing the genomes of 1000 actinobacteria strains.</title>
        <authorList>
            <person name="Klenk H.-P."/>
        </authorList>
    </citation>
    <scope>NUCLEOTIDE SEQUENCE [LARGE SCALE GENOMIC DNA]</scope>
    <source>
        <strain evidence="6 7">DSM 44267</strain>
    </source>
</reference>
<comment type="caution">
    <text evidence="6">The sequence shown here is derived from an EMBL/GenBank/DDBJ whole genome shotgun (WGS) entry which is preliminary data.</text>
</comment>
<dbReference type="PANTHER" id="PTHR46796:SF15">
    <property type="entry name" value="BLL1074 PROTEIN"/>
    <property type="match status" value="1"/>
</dbReference>
<evidence type="ECO:0000256" key="2">
    <source>
        <dbReference type="ARBA" id="ARBA00023125"/>
    </source>
</evidence>
<dbReference type="RefSeq" id="WP_121031645.1">
    <property type="nucleotide sequence ID" value="NZ_JACHVT010000001.1"/>
</dbReference>
<dbReference type="Pfam" id="PF12833">
    <property type="entry name" value="HTH_18"/>
    <property type="match status" value="1"/>
</dbReference>
<dbReference type="EMBL" id="RBXT01000001">
    <property type="protein sequence ID" value="RKT77654.1"/>
    <property type="molecule type" value="Genomic_DNA"/>
</dbReference>
<keyword evidence="1" id="KW-0805">Transcription regulation</keyword>
<accession>A0A495XXS7</accession>
<dbReference type="AlphaFoldDB" id="A0A495XXS7"/>
<feature type="domain" description="HTH araC/xylS-type" evidence="4">
    <location>
        <begin position="175"/>
        <end position="272"/>
    </location>
</feature>
<dbReference type="Proteomes" id="UP000278440">
    <property type="component" value="Unassembled WGS sequence"/>
</dbReference>
<organism evidence="6 7">
    <name type="scientific">Terracoccus luteus</name>
    <dbReference type="NCBI Taxonomy" id="53356"/>
    <lineage>
        <taxon>Bacteria</taxon>
        <taxon>Bacillati</taxon>
        <taxon>Actinomycetota</taxon>
        <taxon>Actinomycetes</taxon>
        <taxon>Micrococcales</taxon>
        <taxon>Intrasporangiaceae</taxon>
        <taxon>Terracoccus</taxon>
    </lineage>
</organism>
<evidence type="ECO:0000313" key="5">
    <source>
        <dbReference type="EMBL" id="MBB2985087.1"/>
    </source>
</evidence>
<dbReference type="SMART" id="SM00342">
    <property type="entry name" value="HTH_ARAC"/>
    <property type="match status" value="1"/>
</dbReference>
<dbReference type="EMBL" id="JACHVT010000001">
    <property type="protein sequence ID" value="MBB2985087.1"/>
    <property type="molecule type" value="Genomic_DNA"/>
</dbReference>
<sequence length="278" mass="29811">MAAQSEHHETVASGALAPFVTRVVGYRLSGFEPGVHVGMPSSTLTLVVPLDAPLTLSSGRSGRRRDVEAVVAGLAVAPEHIHHDGVQHGVQLALHPDAAPALFGVPAAALAHESFELGDVLDELVGAGAVSTLRERMHETDCWTTRFALVLGLLTAARSRVGDRPAAGRVAPEVQEAWRVVERSDGRVPVRDVARSVGWSVRHLQQRFGAAYGLGPKAAARVRRFERSVPLVSAARLPLTRVALDCGWSDHAHMDRDWRDLAGTSPSRWRADDALIGT</sequence>
<dbReference type="OrthoDB" id="2559672at2"/>
<dbReference type="InterPro" id="IPR009057">
    <property type="entry name" value="Homeodomain-like_sf"/>
</dbReference>
<keyword evidence="3" id="KW-0804">Transcription</keyword>
<evidence type="ECO:0000313" key="6">
    <source>
        <dbReference type="EMBL" id="RKT77654.1"/>
    </source>
</evidence>
<dbReference type="Gene3D" id="1.10.10.60">
    <property type="entry name" value="Homeodomain-like"/>
    <property type="match status" value="1"/>
</dbReference>
<dbReference type="SUPFAM" id="SSF46689">
    <property type="entry name" value="Homeodomain-like"/>
    <property type="match status" value="1"/>
</dbReference>
<reference evidence="5 8" key="2">
    <citation type="submission" date="2020-08" db="EMBL/GenBank/DDBJ databases">
        <title>Genomic Encyclopedia of Type Strains, Phase IV (KMG-V): Genome sequencing to study the core and pangenomes of soil and plant-associated prokaryotes.</title>
        <authorList>
            <person name="Whitman W."/>
        </authorList>
    </citation>
    <scope>NUCLEOTIDE SEQUENCE [LARGE SCALE GENOMIC DNA]</scope>
    <source>
        <strain evidence="5 8">B3ACCR2</strain>
    </source>
</reference>
<evidence type="ECO:0000256" key="1">
    <source>
        <dbReference type="ARBA" id="ARBA00023015"/>
    </source>
</evidence>
<evidence type="ECO:0000313" key="7">
    <source>
        <dbReference type="Proteomes" id="UP000278440"/>
    </source>
</evidence>
<dbReference type="InterPro" id="IPR018060">
    <property type="entry name" value="HTH_AraC"/>
</dbReference>
<name>A0A495XXS7_9MICO</name>
<dbReference type="InterPro" id="IPR050204">
    <property type="entry name" value="AraC_XylS_family_regulators"/>
</dbReference>
<dbReference type="PANTHER" id="PTHR46796">
    <property type="entry name" value="HTH-TYPE TRANSCRIPTIONAL ACTIVATOR RHAS-RELATED"/>
    <property type="match status" value="1"/>
</dbReference>
<keyword evidence="7" id="KW-1185">Reference proteome</keyword>
<evidence type="ECO:0000313" key="8">
    <source>
        <dbReference type="Proteomes" id="UP000590811"/>
    </source>
</evidence>
<dbReference type="GO" id="GO:0003700">
    <property type="term" value="F:DNA-binding transcription factor activity"/>
    <property type="evidence" value="ECO:0007669"/>
    <property type="project" value="InterPro"/>
</dbReference>
<dbReference type="GO" id="GO:0043565">
    <property type="term" value="F:sequence-specific DNA binding"/>
    <property type="evidence" value="ECO:0007669"/>
    <property type="project" value="InterPro"/>
</dbReference>